<evidence type="ECO:0000313" key="1">
    <source>
        <dbReference type="EMBL" id="MBI4595788.1"/>
    </source>
</evidence>
<gene>
    <name evidence="1" type="ORF">HY730_05340</name>
</gene>
<accession>A0A933GKZ2</accession>
<dbReference type="Proteomes" id="UP000772181">
    <property type="component" value="Unassembled WGS sequence"/>
</dbReference>
<evidence type="ECO:0000313" key="2">
    <source>
        <dbReference type="Proteomes" id="UP000772181"/>
    </source>
</evidence>
<proteinExistence type="predicted"/>
<reference evidence="1" key="1">
    <citation type="submission" date="2020-07" db="EMBL/GenBank/DDBJ databases">
        <title>Huge and variable diversity of episymbiotic CPR bacteria and DPANN archaea in groundwater ecosystems.</title>
        <authorList>
            <person name="He C.Y."/>
            <person name="Keren R."/>
            <person name="Whittaker M."/>
            <person name="Farag I.F."/>
            <person name="Doudna J."/>
            <person name="Cate J.H.D."/>
            <person name="Banfield J.F."/>
        </authorList>
    </citation>
    <scope>NUCLEOTIDE SEQUENCE</scope>
    <source>
        <strain evidence="1">NC_groundwater_1482_Ag_S-0.65um_47_24</strain>
    </source>
</reference>
<comment type="caution">
    <text evidence="1">The sequence shown here is derived from an EMBL/GenBank/DDBJ whole genome shotgun (WGS) entry which is preliminary data.</text>
</comment>
<name>A0A933GKZ2_UNCTE</name>
<feature type="non-terminal residue" evidence="1">
    <location>
        <position position="1"/>
    </location>
</feature>
<sequence length="120" mass="13615">SPSPSWSIPHELLENEKGVGVYCNPDEGLEVMTGFNDIVSGFGKRGVDLTPDEENGIRSFICSDLISPKFVKRLVQVHGYEAIEAAFLVRGSHQESHLEYLLRRYKGAYYRNRYPRLALL</sequence>
<organism evidence="1 2">
    <name type="scientific">Tectimicrobiota bacterium</name>
    <dbReference type="NCBI Taxonomy" id="2528274"/>
    <lineage>
        <taxon>Bacteria</taxon>
        <taxon>Pseudomonadati</taxon>
        <taxon>Nitrospinota/Tectimicrobiota group</taxon>
        <taxon>Candidatus Tectimicrobiota</taxon>
    </lineage>
</organism>
<protein>
    <submittedName>
        <fullName evidence="1">Uncharacterized protein</fullName>
    </submittedName>
</protein>
<dbReference type="EMBL" id="JACQWF010000244">
    <property type="protein sequence ID" value="MBI4595788.1"/>
    <property type="molecule type" value="Genomic_DNA"/>
</dbReference>
<dbReference type="AlphaFoldDB" id="A0A933GKZ2"/>